<organism evidence="2">
    <name type="scientific">freshwater metagenome</name>
    <dbReference type="NCBI Taxonomy" id="449393"/>
    <lineage>
        <taxon>unclassified sequences</taxon>
        <taxon>metagenomes</taxon>
        <taxon>ecological metagenomes</taxon>
    </lineage>
</organism>
<gene>
    <name evidence="2" type="ORF">UFOPK3610_00286</name>
</gene>
<evidence type="ECO:0000313" key="2">
    <source>
        <dbReference type="EMBL" id="CAB4903840.1"/>
    </source>
</evidence>
<reference evidence="2" key="1">
    <citation type="submission" date="2020-05" db="EMBL/GenBank/DDBJ databases">
        <authorList>
            <person name="Chiriac C."/>
            <person name="Salcher M."/>
            <person name="Ghai R."/>
            <person name="Kavagutti S V."/>
        </authorList>
    </citation>
    <scope>NUCLEOTIDE SEQUENCE</scope>
</reference>
<accession>A0A6J7GHD1</accession>
<dbReference type="InterPro" id="IPR015943">
    <property type="entry name" value="WD40/YVTN_repeat-like_dom_sf"/>
</dbReference>
<dbReference type="EMBL" id="CAFBMR010000005">
    <property type="protein sequence ID" value="CAB4903840.1"/>
    <property type="molecule type" value="Genomic_DNA"/>
</dbReference>
<sequence length="500" mass="52720">MRTLTATVMSAAAIGALLLVPALSQAAPAPTPGPAAIPQGRGYDQAEKFIGRPAVPNPVTLPKVSNNPYMSPNGTSNIHNDTWMTDAYPGDGPLGRNTQVTSVNALGECASITFDSLGRLVAVCINPKGSFLTMMHPDSLRIIAREKLPAGPETDSSGDYTEVAGAYFYLDNRNRAVVATADHHLTYYAYSLTPGDRGFNVVKEIDITSAMDTTDSIQSALPDFSGNVWFATKSGVVGNVNPKTEVVKWINLPGEIISNSFAMDKDGGVYIVSTAALYRFDAGSDGTPVTTWRAVYDNTGGEPKPSQKSAGSGTTPTVMSGGRVAIVDNANPENVVVYRTAPNASNRKICQAPVFGKDASATENSLVAIGDSLIAENNFGYKVIADTTKGKTSTPGMARVDVTAAGECVNVWTNNKVTAPSVVPKFSAKTGLVYTYTKPAGPGTIDRWYWTALDYRTGRIVYSVLTGTGVFFNNSYASLYLSPSGVGYAGVIGGVVRIEG</sequence>
<evidence type="ECO:0000256" key="1">
    <source>
        <dbReference type="SAM" id="MobiDB-lite"/>
    </source>
</evidence>
<name>A0A6J7GHD1_9ZZZZ</name>
<dbReference type="Gene3D" id="2.130.10.10">
    <property type="entry name" value="YVTN repeat-like/Quinoprotein amine dehydrogenase"/>
    <property type="match status" value="1"/>
</dbReference>
<proteinExistence type="predicted"/>
<feature type="region of interest" description="Disordered" evidence="1">
    <location>
        <begin position="298"/>
        <end position="318"/>
    </location>
</feature>
<feature type="compositionally biased region" description="Polar residues" evidence="1">
    <location>
        <begin position="306"/>
        <end position="318"/>
    </location>
</feature>
<protein>
    <submittedName>
        <fullName evidence="2">Unannotated protein</fullName>
    </submittedName>
</protein>
<dbReference type="AlphaFoldDB" id="A0A6J7GHD1"/>
<dbReference type="SUPFAM" id="SSF75011">
    <property type="entry name" value="3-carboxy-cis,cis-mucoante lactonizing enzyme"/>
    <property type="match status" value="1"/>
</dbReference>